<feature type="non-terminal residue" evidence="1">
    <location>
        <position position="131"/>
    </location>
</feature>
<reference evidence="1 2" key="1">
    <citation type="journal article" date="2018" name="Sci. Rep.">
        <title>Genomic signatures of local adaptation to the degree of environmental predictability in rotifers.</title>
        <authorList>
            <person name="Franch-Gras L."/>
            <person name="Hahn C."/>
            <person name="Garcia-Roger E.M."/>
            <person name="Carmona M.J."/>
            <person name="Serra M."/>
            <person name="Gomez A."/>
        </authorList>
    </citation>
    <scope>NUCLEOTIDE SEQUENCE [LARGE SCALE GENOMIC DNA]</scope>
    <source>
        <strain evidence="1">HYR1</strain>
    </source>
</reference>
<accession>A0A3M7QJJ4</accession>
<dbReference type="Proteomes" id="UP000276133">
    <property type="component" value="Unassembled WGS sequence"/>
</dbReference>
<name>A0A3M7QJJ4_BRAPC</name>
<evidence type="ECO:0000313" key="1">
    <source>
        <dbReference type="EMBL" id="RNA11181.1"/>
    </source>
</evidence>
<protein>
    <submittedName>
        <fullName evidence="1">Uncharacterized protein</fullName>
    </submittedName>
</protein>
<organism evidence="1 2">
    <name type="scientific">Brachionus plicatilis</name>
    <name type="common">Marine rotifer</name>
    <name type="synonym">Brachionus muelleri</name>
    <dbReference type="NCBI Taxonomy" id="10195"/>
    <lineage>
        <taxon>Eukaryota</taxon>
        <taxon>Metazoa</taxon>
        <taxon>Spiralia</taxon>
        <taxon>Gnathifera</taxon>
        <taxon>Rotifera</taxon>
        <taxon>Eurotatoria</taxon>
        <taxon>Monogononta</taxon>
        <taxon>Pseudotrocha</taxon>
        <taxon>Ploima</taxon>
        <taxon>Brachionidae</taxon>
        <taxon>Brachionus</taxon>
    </lineage>
</organism>
<keyword evidence="2" id="KW-1185">Reference proteome</keyword>
<proteinExistence type="predicted"/>
<dbReference type="EMBL" id="REGN01006025">
    <property type="protein sequence ID" value="RNA11181.1"/>
    <property type="molecule type" value="Genomic_DNA"/>
</dbReference>
<gene>
    <name evidence="1" type="ORF">BpHYR1_049114</name>
</gene>
<comment type="caution">
    <text evidence="1">The sequence shown here is derived from an EMBL/GenBank/DDBJ whole genome shotgun (WGS) entry which is preliminary data.</text>
</comment>
<evidence type="ECO:0000313" key="2">
    <source>
        <dbReference type="Proteomes" id="UP000276133"/>
    </source>
</evidence>
<sequence>MLNNLSKILKKPMSCSKFCVYSVGYFFQQPQKRTGFIIKQSNRKQFGVMVQIEELEFFKHCQKETLSKILHNPRSPRVFSFESALIAFYDCSLSSKDWTGMWPSLLDLRPRFGMNLFLKILKKSFISSDDD</sequence>
<dbReference type="AlphaFoldDB" id="A0A3M7QJJ4"/>